<proteinExistence type="predicted"/>
<dbReference type="EMBL" id="QQAH01000019">
    <property type="protein sequence ID" value="RDD80245.1"/>
    <property type="molecule type" value="Genomic_DNA"/>
</dbReference>
<dbReference type="SUPFAM" id="SSF56935">
    <property type="entry name" value="Porins"/>
    <property type="match status" value="1"/>
</dbReference>
<feature type="region of interest" description="Disordered" evidence="2">
    <location>
        <begin position="76"/>
        <end position="96"/>
    </location>
</feature>
<feature type="signal peptide" evidence="3">
    <location>
        <begin position="1"/>
        <end position="21"/>
    </location>
</feature>
<gene>
    <name evidence="4" type="ORF">DVJ77_18235</name>
</gene>
<dbReference type="InterPro" id="IPR010870">
    <property type="entry name" value="Porin_O/P"/>
</dbReference>
<protein>
    <recommendedName>
        <fullName evidence="6">Porin</fullName>
    </recommendedName>
</protein>
<keyword evidence="1" id="KW-0175">Coiled coil</keyword>
<accession>A0A369UJE3</accession>
<keyword evidence="5" id="KW-1185">Reference proteome</keyword>
<dbReference type="Pfam" id="PF07396">
    <property type="entry name" value="Porin_O_P"/>
    <property type="match status" value="1"/>
</dbReference>
<feature type="coiled-coil region" evidence="1">
    <location>
        <begin position="23"/>
        <end position="57"/>
    </location>
</feature>
<keyword evidence="3" id="KW-0732">Signal</keyword>
<evidence type="ECO:0000256" key="1">
    <source>
        <dbReference type="SAM" id="Coils"/>
    </source>
</evidence>
<name>A0A369UJE3_9GAMM</name>
<dbReference type="Proteomes" id="UP000253782">
    <property type="component" value="Unassembled WGS sequence"/>
</dbReference>
<dbReference type="OrthoDB" id="9768080at2"/>
<evidence type="ECO:0008006" key="6">
    <source>
        <dbReference type="Google" id="ProtNLM"/>
    </source>
</evidence>
<feature type="chain" id="PRO_5016953112" description="Porin" evidence="3">
    <location>
        <begin position="22"/>
        <end position="455"/>
    </location>
</feature>
<dbReference type="Gene3D" id="2.40.160.10">
    <property type="entry name" value="Porin"/>
    <property type="match status" value="1"/>
</dbReference>
<reference evidence="4 5" key="1">
    <citation type="submission" date="2018-07" db="EMBL/GenBank/DDBJ databases">
        <title>Dyella tabacisoli L4-6T, whole genome shotgun sequence.</title>
        <authorList>
            <person name="Zhou X.-K."/>
            <person name="Li W.-J."/>
            <person name="Duan Y.-Q."/>
        </authorList>
    </citation>
    <scope>NUCLEOTIDE SEQUENCE [LARGE SCALE GENOMIC DNA]</scope>
    <source>
        <strain evidence="4 5">L4-6</strain>
    </source>
</reference>
<evidence type="ECO:0000256" key="3">
    <source>
        <dbReference type="SAM" id="SignalP"/>
    </source>
</evidence>
<evidence type="ECO:0000256" key="2">
    <source>
        <dbReference type="SAM" id="MobiDB-lite"/>
    </source>
</evidence>
<sequence>MKQIALALAVASAVFVHPVHASEAELKAMIAQLQQKLDAQAAQLQTQAAQINDLRAQTQTLAGQQAKTATAIAATPVPSTSSPAMAPAATTTPPPVASDTSFGGYGEIAYNHYTKDSSRSQADLKRFVLLFGHRFSDQLSFNSEVEWEHAVTSSTDQGESEIEQAYLNYQFKSGVNLKAGLFLMPFGLLNQSHEPPAFYGVERNEVETRIIPSTWREGGVGLDGTTDAGLKWDVGVTTGFDTAKFDDASSPLHASHQELQLAKAHDLAGYAALNYQGVPGWTIGGAVFSGNSMHANADFKVDKTKPDFTGIKARVTLWDVHTRWQQDGWDLSAVYAKGHIGDADKIDSTLQAFNTANGTARPYMPSAFYGWLVQGAYTVWEHGDMKLTPFVRYERFNTQSKMPAGFLADPANADKVTTVGVSFNPHPQVVCKADYQKFQDNPKNDRFNLGIGYMF</sequence>
<dbReference type="AlphaFoldDB" id="A0A369UJE3"/>
<evidence type="ECO:0000313" key="4">
    <source>
        <dbReference type="EMBL" id="RDD80245.1"/>
    </source>
</evidence>
<dbReference type="RefSeq" id="WP_114846951.1">
    <property type="nucleotide sequence ID" value="NZ_JBHSPE010000012.1"/>
</dbReference>
<comment type="caution">
    <text evidence="4">The sequence shown here is derived from an EMBL/GenBank/DDBJ whole genome shotgun (WGS) entry which is preliminary data.</text>
</comment>
<evidence type="ECO:0000313" key="5">
    <source>
        <dbReference type="Proteomes" id="UP000253782"/>
    </source>
</evidence>
<organism evidence="4 5">
    <name type="scientific">Dyella tabacisoli</name>
    <dbReference type="NCBI Taxonomy" id="2282381"/>
    <lineage>
        <taxon>Bacteria</taxon>
        <taxon>Pseudomonadati</taxon>
        <taxon>Pseudomonadota</taxon>
        <taxon>Gammaproteobacteria</taxon>
        <taxon>Lysobacterales</taxon>
        <taxon>Rhodanobacteraceae</taxon>
        <taxon>Dyella</taxon>
    </lineage>
</organism>
<dbReference type="InterPro" id="IPR023614">
    <property type="entry name" value="Porin_dom_sf"/>
</dbReference>